<dbReference type="AlphaFoldDB" id="A0A090WYD2"/>
<dbReference type="InterPro" id="IPR013039">
    <property type="entry name" value="DUF1588"/>
</dbReference>
<dbReference type="Proteomes" id="UP000029643">
    <property type="component" value="Unassembled WGS sequence"/>
</dbReference>
<evidence type="ECO:0000313" key="3">
    <source>
        <dbReference type="EMBL" id="GAL80424.1"/>
    </source>
</evidence>
<evidence type="ECO:0000259" key="1">
    <source>
        <dbReference type="Pfam" id="PF07624"/>
    </source>
</evidence>
<sequence length="129" mass="14963">MLDCHHKIDPFGVVFENYDAVGRYQTIAKGKPIDVKSKLPDGTEIEGVEGIKDYILRMKQDDFTRALVENIYAYALGRDVSFADQKEIDRIVEEVIEDDYRFKTVIEQVVLSPSFYKKEQSWFNKIFGS</sequence>
<proteinExistence type="predicted"/>
<dbReference type="InterPro" id="IPR011478">
    <property type="entry name" value="DUF1585"/>
</dbReference>
<organism evidence="3 4">
    <name type="scientific">Algibacter lectus</name>
    <dbReference type="NCBI Taxonomy" id="221126"/>
    <lineage>
        <taxon>Bacteria</taxon>
        <taxon>Pseudomonadati</taxon>
        <taxon>Bacteroidota</taxon>
        <taxon>Flavobacteriia</taxon>
        <taxon>Flavobacteriales</taxon>
        <taxon>Flavobacteriaceae</taxon>
        <taxon>Algibacter</taxon>
    </lineage>
</organism>
<feature type="domain" description="DUF1588" evidence="2">
    <location>
        <begin position="3"/>
        <end position="26"/>
    </location>
</feature>
<protein>
    <recommendedName>
        <fullName evidence="5">DUF1585 domain-containing protein</fullName>
    </recommendedName>
</protein>
<name>A0A090WYD2_9FLAO</name>
<comment type="caution">
    <text evidence="3">The sequence shown here is derived from an EMBL/GenBank/DDBJ whole genome shotgun (WGS) entry which is preliminary data.</text>
</comment>
<evidence type="ECO:0000313" key="4">
    <source>
        <dbReference type="Proteomes" id="UP000029643"/>
    </source>
</evidence>
<dbReference type="EMBL" id="BBNU01000010">
    <property type="protein sequence ID" value="GAL80424.1"/>
    <property type="molecule type" value="Genomic_DNA"/>
</dbReference>
<evidence type="ECO:0008006" key="5">
    <source>
        <dbReference type="Google" id="ProtNLM"/>
    </source>
</evidence>
<evidence type="ECO:0000259" key="2">
    <source>
        <dbReference type="Pfam" id="PF07627"/>
    </source>
</evidence>
<dbReference type="Pfam" id="PF07624">
    <property type="entry name" value="PSD2"/>
    <property type="match status" value="1"/>
</dbReference>
<dbReference type="RefSeq" id="WP_262480787.1">
    <property type="nucleotide sequence ID" value="NZ_BBNU01000010.1"/>
</dbReference>
<gene>
    <name evidence="3" type="ORF">JCM19274_714</name>
</gene>
<accession>A0A090WYD2</accession>
<feature type="domain" description="DUF1585" evidence="1">
    <location>
        <begin position="41"/>
        <end position="115"/>
    </location>
</feature>
<reference evidence="3 4" key="1">
    <citation type="journal article" date="2014" name="Genome Announc.">
        <title>Draft Genome Sequences of Marine Flavobacterium Algibacter lectus Strains SS8 and NR4.</title>
        <authorList>
            <person name="Takatani N."/>
            <person name="Nakanishi M."/>
            <person name="Meirelles P."/>
            <person name="Mino S."/>
            <person name="Suda W."/>
            <person name="Oshima K."/>
            <person name="Hattori M."/>
            <person name="Ohkuma M."/>
            <person name="Hosokawa M."/>
            <person name="Miyashita K."/>
            <person name="Thompson F.L."/>
            <person name="Niwa A."/>
            <person name="Sawabe T."/>
            <person name="Sawabe T."/>
        </authorList>
    </citation>
    <scope>NUCLEOTIDE SEQUENCE [LARGE SCALE GENOMIC DNA]</scope>
    <source>
        <strain evidence="4">JCM19274</strain>
    </source>
</reference>
<dbReference type="Pfam" id="PF07627">
    <property type="entry name" value="PSCyt3"/>
    <property type="match status" value="1"/>
</dbReference>